<organism evidence="1 2">
    <name type="scientific">Gaiella occulta</name>
    <dbReference type="NCBI Taxonomy" id="1002870"/>
    <lineage>
        <taxon>Bacteria</taxon>
        <taxon>Bacillati</taxon>
        <taxon>Actinomycetota</taxon>
        <taxon>Thermoleophilia</taxon>
        <taxon>Gaiellales</taxon>
        <taxon>Gaiellaceae</taxon>
        <taxon>Gaiella</taxon>
    </lineage>
</organism>
<dbReference type="EMBL" id="QQZY01000003">
    <property type="protein sequence ID" value="RDI74809.1"/>
    <property type="molecule type" value="Genomic_DNA"/>
</dbReference>
<proteinExistence type="predicted"/>
<evidence type="ECO:0008006" key="3">
    <source>
        <dbReference type="Google" id="ProtNLM"/>
    </source>
</evidence>
<keyword evidence="2" id="KW-1185">Reference proteome</keyword>
<sequence>MTSRVEGLGRGTLTTAPAVCRDCVWWQSRGNRTASKERWMERAEDDWGEWGTIYHDDDGSVLGSMQYGPAGLFPRAADLPAGPPSDDAVLVTCAYLVGGAAEWVEKSLLLAAIGEARDRGARALEAFAYRYDAGETTEERFLVHRTVFPRDFLDAFGFATVREQGRVELCRLELAGLAPVEQGRRSRVLRVVQEAFTPAPTPMPRS</sequence>
<evidence type="ECO:0000313" key="1">
    <source>
        <dbReference type="EMBL" id="RDI74809.1"/>
    </source>
</evidence>
<protein>
    <recommendedName>
        <fullName evidence="3">N-acetyltransferase domain-containing protein</fullName>
    </recommendedName>
</protein>
<dbReference type="RefSeq" id="WP_114796100.1">
    <property type="nucleotide sequence ID" value="NZ_QQZY01000003.1"/>
</dbReference>
<gene>
    <name evidence="1" type="ORF">Gocc_1698</name>
</gene>
<dbReference type="OrthoDB" id="5242876at2"/>
<reference evidence="1 2" key="1">
    <citation type="submission" date="2018-07" db="EMBL/GenBank/DDBJ databases">
        <title>High-quality-draft genome sequence of Gaiella occulta.</title>
        <authorList>
            <person name="Severino R."/>
            <person name="Froufe H.J.C."/>
            <person name="Rainey F.A."/>
            <person name="Barroso C."/>
            <person name="Albuquerque L."/>
            <person name="Lobo-Da-Cunha A."/>
            <person name="Da Costa M.S."/>
            <person name="Egas C."/>
        </authorList>
    </citation>
    <scope>NUCLEOTIDE SEQUENCE [LARGE SCALE GENOMIC DNA]</scope>
    <source>
        <strain evidence="1 2">F2-233</strain>
    </source>
</reference>
<accession>A0A7M2YZ80</accession>
<reference evidence="2" key="2">
    <citation type="journal article" date="2019" name="MicrobiologyOpen">
        <title>High-quality draft genome sequence of Gaiella occulta isolated from a 150 meter deep mineral water borehole and comparison with the genome sequences of other deep-branching lineages of the phylum Actinobacteria.</title>
        <authorList>
            <person name="Severino R."/>
            <person name="Froufe H.J.C."/>
            <person name="Barroso C."/>
            <person name="Albuquerque L."/>
            <person name="Lobo-da-Cunha A."/>
            <person name="da Costa M.S."/>
            <person name="Egas C."/>
        </authorList>
    </citation>
    <scope>NUCLEOTIDE SEQUENCE [LARGE SCALE GENOMIC DNA]</scope>
    <source>
        <strain evidence="2">F2-233</strain>
    </source>
</reference>
<evidence type="ECO:0000313" key="2">
    <source>
        <dbReference type="Proteomes" id="UP000254134"/>
    </source>
</evidence>
<dbReference type="Proteomes" id="UP000254134">
    <property type="component" value="Unassembled WGS sequence"/>
</dbReference>
<comment type="caution">
    <text evidence="1">The sequence shown here is derived from an EMBL/GenBank/DDBJ whole genome shotgun (WGS) entry which is preliminary data.</text>
</comment>
<dbReference type="AlphaFoldDB" id="A0A7M2YZ80"/>
<name>A0A7M2YZ80_9ACTN</name>